<dbReference type="InterPro" id="IPR051912">
    <property type="entry name" value="Alkylbase_DNA_Glycosylase/TA"/>
</dbReference>
<proteinExistence type="inferred from homology"/>
<dbReference type="CDD" id="cd00056">
    <property type="entry name" value="ENDO3c"/>
    <property type="match status" value="1"/>
</dbReference>
<feature type="domain" description="HhH-GPD" evidence="7">
    <location>
        <begin position="139"/>
        <end position="304"/>
    </location>
</feature>
<dbReference type="SMART" id="SM00478">
    <property type="entry name" value="ENDO3c"/>
    <property type="match status" value="1"/>
</dbReference>
<dbReference type="InterPro" id="IPR037046">
    <property type="entry name" value="AlkA_N_sf"/>
</dbReference>
<dbReference type="AlphaFoldDB" id="A0A268ETZ5"/>
<dbReference type="GO" id="GO:0032993">
    <property type="term" value="C:protein-DNA complex"/>
    <property type="evidence" value="ECO:0007669"/>
    <property type="project" value="TreeGrafter"/>
</dbReference>
<dbReference type="Gene3D" id="3.30.310.20">
    <property type="entry name" value="DNA-3-methyladenine glycosylase AlkA, N-terminal domain"/>
    <property type="match status" value="1"/>
</dbReference>
<dbReference type="Pfam" id="PF00730">
    <property type="entry name" value="HhH-GPD"/>
    <property type="match status" value="1"/>
</dbReference>
<dbReference type="RefSeq" id="WP_095265390.1">
    <property type="nucleotide sequence ID" value="NZ_NPBY01000036.1"/>
</dbReference>
<dbReference type="EMBL" id="NPBY01000036">
    <property type="protein sequence ID" value="PAD76599.1"/>
    <property type="molecule type" value="Genomic_DNA"/>
</dbReference>
<evidence type="ECO:0000256" key="2">
    <source>
        <dbReference type="ARBA" id="ARBA00010817"/>
    </source>
</evidence>
<evidence type="ECO:0000256" key="4">
    <source>
        <dbReference type="ARBA" id="ARBA00022763"/>
    </source>
</evidence>
<dbReference type="SMART" id="SM01009">
    <property type="entry name" value="AlkA_N"/>
    <property type="match status" value="1"/>
</dbReference>
<sequence length="304" mass="34792">MKHMLSFQIDVPEPFRFSENLNYLSRSPNECLYQIRSDRIYRALPVQGSAVVMDVGADADGQAIAVRLLGDPDSPVDQLQLQAQAEAYVWEWFDLDTDLAPFYEQAEADPLLGKAIKAFYGLRLIGIPDLFEAISWGIIGQQIHLGYAYTLKRRLVEAYGHSVEHEGNTYWLFPKAEDIAHLEVQDLQPLRMTVKKCEYLIHTARLIADGSLTKLQLMNAGSLKLAEKRLVSIRGIGPWTAHYVLMRCLRMPDAFPIDDVGLHNAIRHLQGMDRKPTKAEIMELSSRWSGWEAYATFYLWRFLY</sequence>
<keyword evidence="4" id="KW-0227">DNA damage</keyword>
<dbReference type="SUPFAM" id="SSF48150">
    <property type="entry name" value="DNA-glycosylase"/>
    <property type="match status" value="1"/>
</dbReference>
<keyword evidence="6" id="KW-0234">DNA repair</keyword>
<dbReference type="InterPro" id="IPR000035">
    <property type="entry name" value="Alkylbase_DNA_glycsylse_CS"/>
</dbReference>
<dbReference type="InterPro" id="IPR023170">
    <property type="entry name" value="HhH_base_excis_C"/>
</dbReference>
<dbReference type="EC" id="3.2.2.21" evidence="3"/>
<accession>A0A268ETZ5</accession>
<dbReference type="Proteomes" id="UP000215596">
    <property type="component" value="Unassembled WGS sequence"/>
</dbReference>
<evidence type="ECO:0000259" key="7">
    <source>
        <dbReference type="SMART" id="SM00478"/>
    </source>
</evidence>
<dbReference type="InterPro" id="IPR003265">
    <property type="entry name" value="HhH-GPD_domain"/>
</dbReference>
<dbReference type="GO" id="GO:0008534">
    <property type="term" value="F:oxidized purine nucleobase lesion DNA N-glycosylase activity"/>
    <property type="evidence" value="ECO:0007669"/>
    <property type="project" value="InterPro"/>
</dbReference>
<organism evidence="9 10">
    <name type="scientific">Paenibacillus campinasensis</name>
    <dbReference type="NCBI Taxonomy" id="66347"/>
    <lineage>
        <taxon>Bacteria</taxon>
        <taxon>Bacillati</taxon>
        <taxon>Bacillota</taxon>
        <taxon>Bacilli</taxon>
        <taxon>Bacillales</taxon>
        <taxon>Paenibacillaceae</taxon>
        <taxon>Paenibacillus</taxon>
    </lineage>
</organism>
<protein>
    <recommendedName>
        <fullName evidence="3">DNA-3-methyladenine glycosylase II</fullName>
        <ecNumber evidence="3">3.2.2.21</ecNumber>
    </recommendedName>
</protein>
<dbReference type="InterPro" id="IPR010316">
    <property type="entry name" value="AlkA_N"/>
</dbReference>
<dbReference type="GO" id="GO:0005737">
    <property type="term" value="C:cytoplasm"/>
    <property type="evidence" value="ECO:0007669"/>
    <property type="project" value="TreeGrafter"/>
</dbReference>
<dbReference type="GO" id="GO:0032131">
    <property type="term" value="F:alkylated DNA binding"/>
    <property type="evidence" value="ECO:0007669"/>
    <property type="project" value="TreeGrafter"/>
</dbReference>
<dbReference type="Gene3D" id="1.10.340.30">
    <property type="entry name" value="Hypothetical protein, domain 2"/>
    <property type="match status" value="1"/>
</dbReference>
<dbReference type="PANTHER" id="PTHR43003:SF12">
    <property type="entry name" value="DNA-3-METHYLADENINE GLYCOSYLASE"/>
    <property type="match status" value="1"/>
</dbReference>
<dbReference type="GO" id="GO:0006285">
    <property type="term" value="P:base-excision repair, AP site formation"/>
    <property type="evidence" value="ECO:0007669"/>
    <property type="project" value="TreeGrafter"/>
</dbReference>
<keyword evidence="5" id="KW-0378">Hydrolase</keyword>
<dbReference type="GO" id="GO:0043916">
    <property type="term" value="F:DNA-7-methylguanine glycosylase activity"/>
    <property type="evidence" value="ECO:0007669"/>
    <property type="project" value="TreeGrafter"/>
</dbReference>
<dbReference type="InterPro" id="IPR012904">
    <property type="entry name" value="OGG_N"/>
</dbReference>
<dbReference type="Gene3D" id="1.10.1670.10">
    <property type="entry name" value="Helix-hairpin-Helix base-excision DNA repair enzymes (C-terminal)"/>
    <property type="match status" value="1"/>
</dbReference>
<dbReference type="GO" id="GO:0006307">
    <property type="term" value="P:DNA alkylation repair"/>
    <property type="evidence" value="ECO:0007669"/>
    <property type="project" value="TreeGrafter"/>
</dbReference>
<evidence type="ECO:0000256" key="5">
    <source>
        <dbReference type="ARBA" id="ARBA00022801"/>
    </source>
</evidence>
<comment type="caution">
    <text evidence="9">The sequence shown here is derived from an EMBL/GenBank/DDBJ whole genome shotgun (WGS) entry which is preliminary data.</text>
</comment>
<name>A0A268ETZ5_9BACL</name>
<dbReference type="FunFam" id="1.10.340.30:FF:000004">
    <property type="entry name" value="DNA-3-methyladenine glycosylase II"/>
    <property type="match status" value="1"/>
</dbReference>
<reference evidence="9 10" key="1">
    <citation type="submission" date="2017-07" db="EMBL/GenBank/DDBJ databases">
        <title>Isolation and whole genome analysis of endospore-forming bacteria from heroin.</title>
        <authorList>
            <person name="Kalinowski J."/>
            <person name="Ahrens B."/>
            <person name="Al-Dilaimi A."/>
            <person name="Winkler A."/>
            <person name="Wibberg D."/>
            <person name="Schleenbecker U."/>
            <person name="Ruckert C."/>
            <person name="Wolfel R."/>
            <person name="Grass G."/>
        </authorList>
    </citation>
    <scope>NUCLEOTIDE SEQUENCE [LARGE SCALE GENOMIC DNA]</scope>
    <source>
        <strain evidence="9 10">7537-G1</strain>
    </source>
</reference>
<feature type="domain" description="DNA-3-methyladenine glycosylase AlkA N-terminal" evidence="8">
    <location>
        <begin position="6"/>
        <end position="129"/>
    </location>
</feature>
<evidence type="ECO:0000256" key="6">
    <source>
        <dbReference type="ARBA" id="ARBA00023204"/>
    </source>
</evidence>
<dbReference type="PANTHER" id="PTHR43003">
    <property type="entry name" value="DNA-3-METHYLADENINE GLYCOSYLASE"/>
    <property type="match status" value="1"/>
</dbReference>
<dbReference type="InterPro" id="IPR011257">
    <property type="entry name" value="DNA_glycosylase"/>
</dbReference>
<gene>
    <name evidence="9" type="ORF">CHH67_11810</name>
</gene>
<dbReference type="Pfam" id="PF07934">
    <property type="entry name" value="OGG_N"/>
    <property type="match status" value="1"/>
</dbReference>
<dbReference type="GO" id="GO:0006289">
    <property type="term" value="P:nucleotide-excision repair"/>
    <property type="evidence" value="ECO:0007669"/>
    <property type="project" value="InterPro"/>
</dbReference>
<dbReference type="OrthoDB" id="9785929at2"/>
<evidence type="ECO:0000259" key="8">
    <source>
        <dbReference type="SMART" id="SM01009"/>
    </source>
</evidence>
<evidence type="ECO:0000313" key="10">
    <source>
        <dbReference type="Proteomes" id="UP000215596"/>
    </source>
</evidence>
<evidence type="ECO:0000256" key="1">
    <source>
        <dbReference type="ARBA" id="ARBA00000086"/>
    </source>
</evidence>
<dbReference type="PROSITE" id="PS00516">
    <property type="entry name" value="ALKYLBASE_DNA_GLYCOS"/>
    <property type="match status" value="1"/>
</dbReference>
<evidence type="ECO:0000313" key="9">
    <source>
        <dbReference type="EMBL" id="PAD76599.1"/>
    </source>
</evidence>
<comment type="similarity">
    <text evidence="2">Belongs to the alkylbase DNA glycosidase AlkA family.</text>
</comment>
<dbReference type="GO" id="GO:0008725">
    <property type="term" value="F:DNA-3-methyladenine glycosylase activity"/>
    <property type="evidence" value="ECO:0007669"/>
    <property type="project" value="TreeGrafter"/>
</dbReference>
<comment type="catalytic activity">
    <reaction evidence="1">
        <text>Hydrolysis of alkylated DNA, releasing 3-methyladenine, 3-methylguanine, 7-methylguanine and 7-methyladenine.</text>
        <dbReference type="EC" id="3.2.2.21"/>
    </reaction>
</comment>
<evidence type="ECO:0000256" key="3">
    <source>
        <dbReference type="ARBA" id="ARBA00012000"/>
    </source>
</evidence>